<dbReference type="SUPFAM" id="SSF47413">
    <property type="entry name" value="lambda repressor-like DNA-binding domains"/>
    <property type="match status" value="1"/>
</dbReference>
<dbReference type="Proteomes" id="UP000294901">
    <property type="component" value="Unassembled WGS sequence"/>
</dbReference>
<dbReference type="SMART" id="SM00530">
    <property type="entry name" value="HTH_XRE"/>
    <property type="match status" value="1"/>
</dbReference>
<feature type="domain" description="HTH cro/C1-type" evidence="2">
    <location>
        <begin position="153"/>
        <end position="206"/>
    </location>
</feature>
<comment type="caution">
    <text evidence="3">The sequence shown here is derived from an EMBL/GenBank/DDBJ whole genome shotgun (WGS) entry which is preliminary data.</text>
</comment>
<dbReference type="Pfam" id="PF01381">
    <property type="entry name" value="HTH_3"/>
    <property type="match status" value="1"/>
</dbReference>
<name>A0A4R6JND9_9ACTN</name>
<proteinExistence type="predicted"/>
<protein>
    <submittedName>
        <fullName evidence="3">Helix-turn-helix protein</fullName>
    </submittedName>
</protein>
<organism evidence="3 4">
    <name type="scientific">Paractinoplanes brasiliensis</name>
    <dbReference type="NCBI Taxonomy" id="52695"/>
    <lineage>
        <taxon>Bacteria</taxon>
        <taxon>Bacillati</taxon>
        <taxon>Actinomycetota</taxon>
        <taxon>Actinomycetes</taxon>
        <taxon>Micromonosporales</taxon>
        <taxon>Micromonosporaceae</taxon>
        <taxon>Paractinoplanes</taxon>
    </lineage>
</organism>
<reference evidence="3 4" key="1">
    <citation type="submission" date="2019-03" db="EMBL/GenBank/DDBJ databases">
        <title>Sequencing the genomes of 1000 actinobacteria strains.</title>
        <authorList>
            <person name="Klenk H.-P."/>
        </authorList>
    </citation>
    <scope>NUCLEOTIDE SEQUENCE [LARGE SCALE GENOMIC DNA]</scope>
    <source>
        <strain evidence="3 4">DSM 43805</strain>
    </source>
</reference>
<feature type="compositionally biased region" description="Low complexity" evidence="1">
    <location>
        <begin position="97"/>
        <end position="119"/>
    </location>
</feature>
<dbReference type="CDD" id="cd00093">
    <property type="entry name" value="HTH_XRE"/>
    <property type="match status" value="1"/>
</dbReference>
<evidence type="ECO:0000256" key="1">
    <source>
        <dbReference type="SAM" id="MobiDB-lite"/>
    </source>
</evidence>
<dbReference type="AlphaFoldDB" id="A0A4R6JND9"/>
<dbReference type="EMBL" id="SNWR01000001">
    <property type="protein sequence ID" value="TDO36901.1"/>
    <property type="molecule type" value="Genomic_DNA"/>
</dbReference>
<dbReference type="InterPro" id="IPR010982">
    <property type="entry name" value="Lambda_DNA-bd_dom_sf"/>
</dbReference>
<keyword evidence="4" id="KW-1185">Reference proteome</keyword>
<dbReference type="PROSITE" id="PS50943">
    <property type="entry name" value="HTH_CROC1"/>
    <property type="match status" value="1"/>
</dbReference>
<feature type="compositionally biased region" description="Basic and acidic residues" evidence="1">
    <location>
        <begin position="120"/>
        <end position="133"/>
    </location>
</feature>
<accession>A0A4R6JND9</accession>
<gene>
    <name evidence="3" type="ORF">C8E87_0488</name>
</gene>
<sequence>MPAPPDPRTGHIEVLPLMVVAQAFPARPSALPDVRDFVRRQLTDTRLSDDDVRILGERVADVLLDAAGSSGAIQVSLRIFPDSAEVDVLFSPDPAVAAGPAGSPRRGAPPAAGTSPAADRGARIADHRPRPAPEPEALQAPPDNGSPSFAAWLSNRLRAEGLTMDAAARRLEVSTKTISRWVSGTTEPRLRDLYRIRDVFGEPPFR</sequence>
<evidence type="ECO:0000259" key="2">
    <source>
        <dbReference type="PROSITE" id="PS50943"/>
    </source>
</evidence>
<dbReference type="OrthoDB" id="3623330at2"/>
<feature type="region of interest" description="Disordered" evidence="1">
    <location>
        <begin position="97"/>
        <end position="150"/>
    </location>
</feature>
<evidence type="ECO:0000313" key="3">
    <source>
        <dbReference type="EMBL" id="TDO36901.1"/>
    </source>
</evidence>
<evidence type="ECO:0000313" key="4">
    <source>
        <dbReference type="Proteomes" id="UP000294901"/>
    </source>
</evidence>
<dbReference type="InterPro" id="IPR001387">
    <property type="entry name" value="Cro/C1-type_HTH"/>
</dbReference>
<dbReference type="GO" id="GO:0003677">
    <property type="term" value="F:DNA binding"/>
    <property type="evidence" value="ECO:0007669"/>
    <property type="project" value="InterPro"/>
</dbReference>
<dbReference type="RefSeq" id="WP_133871595.1">
    <property type="nucleotide sequence ID" value="NZ_BOMD01000071.1"/>
</dbReference>
<dbReference type="Gene3D" id="1.10.260.40">
    <property type="entry name" value="lambda repressor-like DNA-binding domains"/>
    <property type="match status" value="1"/>
</dbReference>